<dbReference type="KEGG" id="bacg:D2962_01130"/>
<evidence type="ECO:0000256" key="3">
    <source>
        <dbReference type="ARBA" id="ARBA00023315"/>
    </source>
</evidence>
<dbReference type="PANTHER" id="PTHR43356">
    <property type="entry name" value="PHOSPHATE ACETYLTRANSFERASE"/>
    <property type="match status" value="1"/>
</dbReference>
<keyword evidence="6" id="KW-1185">Reference proteome</keyword>
<proteinExistence type="inferred from homology"/>
<dbReference type="AlphaFoldDB" id="A0A3G2R1S9"/>
<dbReference type="Pfam" id="PF01515">
    <property type="entry name" value="PTA_PTB"/>
    <property type="match status" value="1"/>
</dbReference>
<dbReference type="SUPFAM" id="SSF53659">
    <property type="entry name" value="Isocitrate/Isopropylmalate dehydrogenase-like"/>
    <property type="match status" value="1"/>
</dbReference>
<sequence>MRMYKDFESLIKARLDRNASLKRAVVAGANDEHAVEAVFLAQEKGLVIPVLVGDKKEVKDIIQKMNYLDRTYEIIHCEADDNPSEIAVKLIHEGKGDFIIKGKIETRNLLKPVLNKETGLNRKGFITHFGLMQLKGYHKLLAISDCAIIPYPTLEEKKKIVKAGMEALRKLGYEKPVVGILCAVETVSEKMPETLDAQKLQQMAMDGEFGNGVVIGPISFDLATRKESAIIKGYDSPYAGDVDMLVVPQMVTGNVMSKIWNADPENIMAGCLIGADVPIVLTSRSASMNEKLYSILLCNMLS</sequence>
<evidence type="ECO:0000313" key="6">
    <source>
        <dbReference type="Proteomes" id="UP000280960"/>
    </source>
</evidence>
<evidence type="ECO:0000259" key="4">
    <source>
        <dbReference type="Pfam" id="PF01515"/>
    </source>
</evidence>
<dbReference type="PIRSF" id="PIRSF000428">
    <property type="entry name" value="P_Ac_trans"/>
    <property type="match status" value="1"/>
</dbReference>
<dbReference type="PANTHER" id="PTHR43356:SF2">
    <property type="entry name" value="PHOSPHATE ACETYLTRANSFERASE"/>
    <property type="match status" value="1"/>
</dbReference>
<evidence type="ECO:0000256" key="2">
    <source>
        <dbReference type="ARBA" id="ARBA00022679"/>
    </source>
</evidence>
<feature type="domain" description="Phosphate acetyl/butaryl transferase" evidence="4">
    <location>
        <begin position="82"/>
        <end position="297"/>
    </location>
</feature>
<evidence type="ECO:0000313" key="5">
    <source>
        <dbReference type="EMBL" id="AYO29390.1"/>
    </source>
</evidence>
<comment type="similarity">
    <text evidence="1">Belongs to the phosphate acetyltransferase and butyryltransferase family.</text>
</comment>
<protein>
    <submittedName>
        <fullName evidence="5">Phosphate butyryltransferase</fullName>
    </submittedName>
</protein>
<dbReference type="Proteomes" id="UP000280960">
    <property type="component" value="Chromosome"/>
</dbReference>
<evidence type="ECO:0000256" key="1">
    <source>
        <dbReference type="ARBA" id="ARBA00005656"/>
    </source>
</evidence>
<name>A0A3G2R1S9_9FIRM</name>
<dbReference type="InterPro" id="IPR050500">
    <property type="entry name" value="Phos_Acetyltrans/Butyryltrans"/>
</dbReference>
<accession>A0A3G2R1S9</accession>
<dbReference type="InterPro" id="IPR002505">
    <property type="entry name" value="PTA_PTB"/>
</dbReference>
<gene>
    <name evidence="5" type="ORF">D2962_01130</name>
</gene>
<dbReference type="GO" id="GO:0016746">
    <property type="term" value="F:acyltransferase activity"/>
    <property type="evidence" value="ECO:0007669"/>
    <property type="project" value="UniProtKB-KW"/>
</dbReference>
<reference evidence="5 6" key="1">
    <citation type="submission" date="2018-10" db="EMBL/GenBank/DDBJ databases">
        <authorList>
            <person name="Zhang X."/>
        </authorList>
    </citation>
    <scope>NUCLEOTIDE SEQUENCE [LARGE SCALE GENOMIC DNA]</scope>
    <source>
        <strain evidence="5 6">SK-G1</strain>
    </source>
</reference>
<organism evidence="5 6">
    <name type="scientific">Biomaibacter acetigenes</name>
    <dbReference type="NCBI Taxonomy" id="2316383"/>
    <lineage>
        <taxon>Bacteria</taxon>
        <taxon>Bacillati</taxon>
        <taxon>Bacillota</taxon>
        <taxon>Clostridia</taxon>
        <taxon>Thermosediminibacterales</taxon>
        <taxon>Tepidanaerobacteraceae</taxon>
        <taxon>Biomaibacter</taxon>
    </lineage>
</organism>
<keyword evidence="3" id="KW-0012">Acyltransferase</keyword>
<dbReference type="InterPro" id="IPR012147">
    <property type="entry name" value="P_Ac_Bu_trans"/>
</dbReference>
<keyword evidence="2 5" id="KW-0808">Transferase</keyword>
<dbReference type="EMBL" id="CP033169">
    <property type="protein sequence ID" value="AYO29390.1"/>
    <property type="molecule type" value="Genomic_DNA"/>
</dbReference>
<dbReference type="Gene3D" id="3.40.718.10">
    <property type="entry name" value="Isopropylmalate Dehydrogenase"/>
    <property type="match status" value="1"/>
</dbReference>